<proteinExistence type="inferred from homology"/>
<dbReference type="SMART" id="SM00387">
    <property type="entry name" value="HATPase_c"/>
    <property type="match status" value="1"/>
</dbReference>
<dbReference type="GO" id="GO:0004674">
    <property type="term" value="F:protein serine/threonine kinase activity"/>
    <property type="evidence" value="ECO:0007669"/>
    <property type="project" value="UniProtKB-KW"/>
</dbReference>
<dbReference type="GO" id="GO:0106310">
    <property type="term" value="F:protein serine kinase activity"/>
    <property type="evidence" value="ECO:0007669"/>
    <property type="project" value="RHEA"/>
</dbReference>
<keyword evidence="10" id="KW-1185">Reference proteome</keyword>
<dbReference type="PANTHER" id="PTHR35526:SF3">
    <property type="entry name" value="ANTI-SIGMA-F FACTOR RSBW"/>
    <property type="match status" value="1"/>
</dbReference>
<sequence>MYDNMMKIEFVSKSENESFARVAVAAFASQLDPTIEEIADVKTAISEAVTNSIIHGYEKGEGIVKIQAYIKEKEFTVIVEDEGAGIENIELAMQPLYTSRPDLERSGMGFTVMETFMDGLEVYSEKNKGTRLIMKKVFKSLS</sequence>
<comment type="similarity">
    <text evidence="7">Belongs to the anti-sigma-factor family.</text>
</comment>
<keyword evidence="5 7" id="KW-0067">ATP-binding</keyword>
<keyword evidence="6 7" id="KW-0749">Sporulation</keyword>
<protein>
    <recommendedName>
        <fullName evidence="7">Anti-sigma F factor</fullName>
        <ecNumber evidence="7">2.7.11.1</ecNumber>
    </recommendedName>
    <alternativeName>
        <fullName evidence="7">Stage II sporulation protein AB</fullName>
    </alternativeName>
</protein>
<gene>
    <name evidence="7" type="primary">spoIIAB</name>
    <name evidence="9" type="ORF">B9W14_20845</name>
</gene>
<dbReference type="GO" id="GO:0016989">
    <property type="term" value="F:sigma factor antagonist activity"/>
    <property type="evidence" value="ECO:0007669"/>
    <property type="project" value="InterPro"/>
</dbReference>
<dbReference type="GO" id="GO:0005524">
    <property type="term" value="F:ATP binding"/>
    <property type="evidence" value="ECO:0007669"/>
    <property type="project" value="UniProtKB-KW"/>
</dbReference>
<dbReference type="Proteomes" id="UP000244910">
    <property type="component" value="Chromosome"/>
</dbReference>
<dbReference type="SUPFAM" id="SSF55874">
    <property type="entry name" value="ATPase domain of HSP90 chaperone/DNA topoisomerase II/histidine kinase"/>
    <property type="match status" value="1"/>
</dbReference>
<comment type="function">
    <text evidence="7">Binds to sigma F and blocks its ability to form an RNA polymerase holoenzyme (E-sigma F). Phosphorylates SpoIIAA on a serine residue. This phosphorylation may enable SpoIIAA to act as an anti-anti-sigma factor that counteracts SpoIIAB and thus releases sigma F from inhibition.</text>
</comment>
<dbReference type="GO" id="GO:0030436">
    <property type="term" value="P:asexual sporulation"/>
    <property type="evidence" value="ECO:0007669"/>
    <property type="project" value="UniProtKB-UniRule"/>
</dbReference>
<evidence type="ECO:0000256" key="3">
    <source>
        <dbReference type="ARBA" id="ARBA00022741"/>
    </source>
</evidence>
<dbReference type="EC" id="2.7.11.1" evidence="7"/>
<dbReference type="PANTHER" id="PTHR35526">
    <property type="entry name" value="ANTI-SIGMA-F FACTOR RSBW-RELATED"/>
    <property type="match status" value="1"/>
</dbReference>
<dbReference type="Pfam" id="PF13581">
    <property type="entry name" value="HATPase_c_2"/>
    <property type="match status" value="1"/>
</dbReference>
<comment type="catalytic activity">
    <reaction evidence="7">
        <text>L-seryl-[protein] + ATP = O-phospho-L-seryl-[protein] + ADP + H(+)</text>
        <dbReference type="Rhea" id="RHEA:17989"/>
        <dbReference type="Rhea" id="RHEA-COMP:9863"/>
        <dbReference type="Rhea" id="RHEA-COMP:11604"/>
        <dbReference type="ChEBI" id="CHEBI:15378"/>
        <dbReference type="ChEBI" id="CHEBI:29999"/>
        <dbReference type="ChEBI" id="CHEBI:30616"/>
        <dbReference type="ChEBI" id="CHEBI:83421"/>
        <dbReference type="ChEBI" id="CHEBI:456216"/>
        <dbReference type="EC" id="2.7.11.1"/>
    </reaction>
</comment>
<evidence type="ECO:0000256" key="5">
    <source>
        <dbReference type="ARBA" id="ARBA00022840"/>
    </source>
</evidence>
<evidence type="ECO:0000313" key="9">
    <source>
        <dbReference type="EMBL" id="AWI06841.1"/>
    </source>
</evidence>
<evidence type="ECO:0000256" key="2">
    <source>
        <dbReference type="ARBA" id="ARBA00022679"/>
    </source>
</evidence>
<dbReference type="Gene3D" id="3.30.565.10">
    <property type="entry name" value="Histidine kinase-like ATPase, C-terminal domain"/>
    <property type="match status" value="1"/>
</dbReference>
<dbReference type="GO" id="GO:0030435">
    <property type="term" value="P:sporulation resulting in formation of a cellular spore"/>
    <property type="evidence" value="ECO:0007669"/>
    <property type="project" value="UniProtKB-KW"/>
</dbReference>
<accession>A0A2U8DWJ8</accession>
<evidence type="ECO:0000256" key="7">
    <source>
        <dbReference type="HAMAP-Rule" id="MF_00637"/>
    </source>
</evidence>
<dbReference type="InterPro" id="IPR050267">
    <property type="entry name" value="Anti-sigma-factor_SerPK"/>
</dbReference>
<reference evidence="10" key="1">
    <citation type="submission" date="2017-04" db="EMBL/GenBank/DDBJ databases">
        <authorList>
            <person name="Song Y."/>
            <person name="Cho B.-K."/>
        </authorList>
    </citation>
    <scope>NUCLEOTIDE SEQUENCE [LARGE SCALE GENOMIC DNA]</scope>
    <source>
        <strain evidence="10">SL1</strain>
    </source>
</reference>
<name>A0A2U8DWJ8_9CLOT</name>
<evidence type="ECO:0000256" key="4">
    <source>
        <dbReference type="ARBA" id="ARBA00022777"/>
    </source>
</evidence>
<keyword evidence="2 7" id="KW-0808">Transferase</keyword>
<keyword evidence="4 7" id="KW-0418">Kinase</keyword>
<dbReference type="OrthoDB" id="9768808at2"/>
<organism evidence="9 10">
    <name type="scientific">Clostridium drakei</name>
    <dbReference type="NCBI Taxonomy" id="332101"/>
    <lineage>
        <taxon>Bacteria</taxon>
        <taxon>Bacillati</taxon>
        <taxon>Bacillota</taxon>
        <taxon>Clostridia</taxon>
        <taxon>Eubacteriales</taxon>
        <taxon>Clostridiaceae</taxon>
        <taxon>Clostridium</taxon>
    </lineage>
</organism>
<evidence type="ECO:0000256" key="6">
    <source>
        <dbReference type="ARBA" id="ARBA00022969"/>
    </source>
</evidence>
<dbReference type="KEGG" id="cdrk:B9W14_20845"/>
<dbReference type="HAMAP" id="MF_00637">
    <property type="entry name" value="Anti_sigma_F"/>
    <property type="match status" value="1"/>
</dbReference>
<evidence type="ECO:0000259" key="8">
    <source>
        <dbReference type="SMART" id="SM00387"/>
    </source>
</evidence>
<dbReference type="RefSeq" id="WP_032077149.1">
    <property type="nucleotide sequence ID" value="NZ_CP020953.1"/>
</dbReference>
<dbReference type="NCBIfam" id="TIGR01925">
    <property type="entry name" value="spIIAB"/>
    <property type="match status" value="1"/>
</dbReference>
<dbReference type="AlphaFoldDB" id="A0A2U8DWJ8"/>
<keyword evidence="3 7" id="KW-0547">Nucleotide-binding</keyword>
<comment type="catalytic activity">
    <reaction evidence="7">
        <text>L-threonyl-[protein] + ATP = O-phospho-L-threonyl-[protein] + ADP + H(+)</text>
        <dbReference type="Rhea" id="RHEA:46608"/>
        <dbReference type="Rhea" id="RHEA-COMP:11060"/>
        <dbReference type="Rhea" id="RHEA-COMP:11605"/>
        <dbReference type="ChEBI" id="CHEBI:15378"/>
        <dbReference type="ChEBI" id="CHEBI:30013"/>
        <dbReference type="ChEBI" id="CHEBI:30616"/>
        <dbReference type="ChEBI" id="CHEBI:61977"/>
        <dbReference type="ChEBI" id="CHEBI:456216"/>
        <dbReference type="EC" id="2.7.11.1"/>
    </reaction>
</comment>
<dbReference type="GO" id="GO:0042174">
    <property type="term" value="P:negative regulation of sporulation resulting in formation of a cellular spore"/>
    <property type="evidence" value="ECO:0007669"/>
    <property type="project" value="InterPro"/>
</dbReference>
<dbReference type="InterPro" id="IPR010194">
    <property type="entry name" value="Anti-sigma_F"/>
</dbReference>
<dbReference type="EMBL" id="CP020953">
    <property type="protein sequence ID" value="AWI06841.1"/>
    <property type="molecule type" value="Genomic_DNA"/>
</dbReference>
<evidence type="ECO:0000313" key="10">
    <source>
        <dbReference type="Proteomes" id="UP000244910"/>
    </source>
</evidence>
<keyword evidence="1 7" id="KW-0723">Serine/threonine-protein kinase</keyword>
<feature type="domain" description="Histidine kinase/HSP90-like ATPase" evidence="8">
    <location>
        <begin position="36"/>
        <end position="140"/>
    </location>
</feature>
<evidence type="ECO:0000256" key="1">
    <source>
        <dbReference type="ARBA" id="ARBA00022527"/>
    </source>
</evidence>
<dbReference type="InterPro" id="IPR036890">
    <property type="entry name" value="HATPase_C_sf"/>
</dbReference>
<dbReference type="InterPro" id="IPR003594">
    <property type="entry name" value="HATPase_dom"/>
</dbReference>